<dbReference type="InterPro" id="IPR002524">
    <property type="entry name" value="Cation_efflux"/>
</dbReference>
<comment type="subcellular location">
    <subcellularLocation>
        <location evidence="1">Membrane</location>
        <topology evidence="1">Multi-pass membrane protein</topology>
    </subcellularLocation>
</comment>
<evidence type="ECO:0000259" key="9">
    <source>
        <dbReference type="Pfam" id="PF16916"/>
    </source>
</evidence>
<comment type="similarity">
    <text evidence="2">Belongs to the cation diffusion facilitator (CDF) transporter (TC 2.A.4) family.</text>
</comment>
<dbReference type="NCBIfam" id="TIGR01297">
    <property type="entry name" value="CDF"/>
    <property type="match status" value="1"/>
</dbReference>
<protein>
    <submittedName>
        <fullName evidence="10">Cation diffusion facilitator family transporter</fullName>
    </submittedName>
</protein>
<dbReference type="Proteomes" id="UP000184476">
    <property type="component" value="Unassembled WGS sequence"/>
</dbReference>
<gene>
    <name evidence="10" type="ORF">SAMN05444392_10458</name>
</gene>
<evidence type="ECO:0000313" key="11">
    <source>
        <dbReference type="Proteomes" id="UP000184476"/>
    </source>
</evidence>
<organism evidence="10 11">
    <name type="scientific">Seinonella peptonophila</name>
    <dbReference type="NCBI Taxonomy" id="112248"/>
    <lineage>
        <taxon>Bacteria</taxon>
        <taxon>Bacillati</taxon>
        <taxon>Bacillota</taxon>
        <taxon>Bacilli</taxon>
        <taxon>Bacillales</taxon>
        <taxon>Thermoactinomycetaceae</taxon>
        <taxon>Seinonella</taxon>
    </lineage>
</organism>
<proteinExistence type="inferred from homology"/>
<keyword evidence="11" id="KW-1185">Reference proteome</keyword>
<dbReference type="STRING" id="112248.SAMN05444392_10458"/>
<accession>A0A1M4X038</accession>
<dbReference type="InterPro" id="IPR027469">
    <property type="entry name" value="Cation_efflux_TMD_sf"/>
</dbReference>
<evidence type="ECO:0000256" key="1">
    <source>
        <dbReference type="ARBA" id="ARBA00004141"/>
    </source>
</evidence>
<evidence type="ECO:0000256" key="2">
    <source>
        <dbReference type="ARBA" id="ARBA00008114"/>
    </source>
</evidence>
<feature type="transmembrane region" description="Helical" evidence="7">
    <location>
        <begin position="182"/>
        <end position="203"/>
    </location>
</feature>
<dbReference type="Pfam" id="PF01545">
    <property type="entry name" value="Cation_efflux"/>
    <property type="match status" value="1"/>
</dbReference>
<feature type="transmembrane region" description="Helical" evidence="7">
    <location>
        <begin position="156"/>
        <end position="175"/>
    </location>
</feature>
<evidence type="ECO:0000256" key="5">
    <source>
        <dbReference type="ARBA" id="ARBA00022989"/>
    </source>
</evidence>
<evidence type="ECO:0000256" key="3">
    <source>
        <dbReference type="ARBA" id="ARBA00022448"/>
    </source>
</evidence>
<evidence type="ECO:0000256" key="4">
    <source>
        <dbReference type="ARBA" id="ARBA00022692"/>
    </source>
</evidence>
<evidence type="ECO:0000259" key="8">
    <source>
        <dbReference type="Pfam" id="PF01545"/>
    </source>
</evidence>
<name>A0A1M4X038_9BACL</name>
<dbReference type="GO" id="GO:0008324">
    <property type="term" value="F:monoatomic cation transmembrane transporter activity"/>
    <property type="evidence" value="ECO:0007669"/>
    <property type="project" value="InterPro"/>
</dbReference>
<dbReference type="EMBL" id="FQVL01000004">
    <property type="protein sequence ID" value="SHE86876.1"/>
    <property type="molecule type" value="Genomic_DNA"/>
</dbReference>
<dbReference type="Pfam" id="PF16916">
    <property type="entry name" value="ZT_dimer"/>
    <property type="match status" value="1"/>
</dbReference>
<dbReference type="Gene3D" id="1.20.1510.10">
    <property type="entry name" value="Cation efflux protein transmembrane domain"/>
    <property type="match status" value="1"/>
</dbReference>
<dbReference type="InterPro" id="IPR036837">
    <property type="entry name" value="Cation_efflux_CTD_sf"/>
</dbReference>
<dbReference type="InterPro" id="IPR050291">
    <property type="entry name" value="CDF_Transporter"/>
</dbReference>
<dbReference type="PANTHER" id="PTHR43840">
    <property type="entry name" value="MITOCHONDRIAL METAL TRANSPORTER 1-RELATED"/>
    <property type="match status" value="1"/>
</dbReference>
<evidence type="ECO:0000256" key="6">
    <source>
        <dbReference type="ARBA" id="ARBA00023136"/>
    </source>
</evidence>
<dbReference type="GO" id="GO:0016020">
    <property type="term" value="C:membrane"/>
    <property type="evidence" value="ECO:0007669"/>
    <property type="project" value="UniProtKB-SubCell"/>
</dbReference>
<reference evidence="10 11" key="1">
    <citation type="submission" date="2016-11" db="EMBL/GenBank/DDBJ databases">
        <authorList>
            <person name="Jaros S."/>
            <person name="Januszkiewicz K."/>
            <person name="Wedrychowicz H."/>
        </authorList>
    </citation>
    <scope>NUCLEOTIDE SEQUENCE [LARGE SCALE GENOMIC DNA]</scope>
    <source>
        <strain evidence="10 11">DSM 44666</strain>
    </source>
</reference>
<keyword evidence="5 7" id="KW-1133">Transmembrane helix</keyword>
<dbReference type="RefSeq" id="WP_073154455.1">
    <property type="nucleotide sequence ID" value="NZ_FQVL01000004.1"/>
</dbReference>
<feature type="domain" description="Cation efflux protein cytoplasmic" evidence="9">
    <location>
        <begin position="220"/>
        <end position="295"/>
    </location>
</feature>
<dbReference type="PANTHER" id="PTHR43840:SF15">
    <property type="entry name" value="MITOCHONDRIAL METAL TRANSPORTER 1-RELATED"/>
    <property type="match status" value="1"/>
</dbReference>
<dbReference type="OrthoDB" id="9806522at2"/>
<sequence length="307" mass="34055">MSLTKSKALFAAWISLLSNIFLTVGKITVGLGFKSPSLLADGIHNAADVLASGASLFSMKISQQPPDDDHPYGHGKAEVIASALVAIILVFASFYMIIESCKTFFSPAPEIHLLPFLAGLLSLIWKQWLYLYTIRIGRQENSKGLIATAYDHLSDVYASIAVVVGIGCALLAQLIDISQLSFLLYGDSLAGIIVSVIILKMSYQMGKESIDILMDKNVAEEIIQQYEKRILQIPQVKRIDSIRAREHGSYILIDIRVSVPSYLSVQKGHDIALQIQTELMNDFPNVKEVFVHINPWVDQHKKNLDKK</sequence>
<dbReference type="Gene3D" id="3.30.70.1350">
    <property type="entry name" value="Cation efflux protein, cytoplasmic domain"/>
    <property type="match status" value="1"/>
</dbReference>
<dbReference type="InterPro" id="IPR027470">
    <property type="entry name" value="Cation_efflux_CTD"/>
</dbReference>
<feature type="domain" description="Cation efflux protein transmembrane" evidence="8">
    <location>
        <begin position="13"/>
        <end position="214"/>
    </location>
</feature>
<evidence type="ECO:0000313" key="10">
    <source>
        <dbReference type="EMBL" id="SHE86876.1"/>
    </source>
</evidence>
<feature type="transmembrane region" description="Helical" evidence="7">
    <location>
        <begin position="79"/>
        <end position="98"/>
    </location>
</feature>
<evidence type="ECO:0000256" key="7">
    <source>
        <dbReference type="SAM" id="Phobius"/>
    </source>
</evidence>
<keyword evidence="6 7" id="KW-0472">Membrane</keyword>
<feature type="transmembrane region" description="Helical" evidence="7">
    <location>
        <begin position="110"/>
        <end position="128"/>
    </location>
</feature>
<dbReference type="FunFam" id="1.20.1510.10:FF:000006">
    <property type="entry name" value="Divalent cation efflux transporter"/>
    <property type="match status" value="1"/>
</dbReference>
<dbReference type="AlphaFoldDB" id="A0A1M4X038"/>
<dbReference type="SUPFAM" id="SSF161111">
    <property type="entry name" value="Cation efflux protein transmembrane domain-like"/>
    <property type="match status" value="1"/>
</dbReference>
<dbReference type="InterPro" id="IPR058533">
    <property type="entry name" value="Cation_efflux_TM"/>
</dbReference>
<keyword evidence="3" id="KW-0813">Transport</keyword>
<dbReference type="SUPFAM" id="SSF160240">
    <property type="entry name" value="Cation efflux protein cytoplasmic domain-like"/>
    <property type="match status" value="1"/>
</dbReference>
<keyword evidence="4 7" id="KW-0812">Transmembrane</keyword>